<reference evidence="3 4" key="1">
    <citation type="submission" date="2017-07" db="EMBL/GenBank/DDBJ databases">
        <title>Virgibacillus sp. LM2416.</title>
        <authorList>
            <person name="Tak E.J."/>
            <person name="Bae J.-W."/>
        </authorList>
    </citation>
    <scope>NUCLEOTIDE SEQUENCE [LARGE SCALE GENOMIC DNA]</scope>
    <source>
        <strain evidence="3 4">LM2416</strain>
    </source>
</reference>
<evidence type="ECO:0000256" key="1">
    <source>
        <dbReference type="ARBA" id="ARBA00023002"/>
    </source>
</evidence>
<organism evidence="3 4">
    <name type="scientific">Virgibacillus phasianinus</name>
    <dbReference type="NCBI Taxonomy" id="2017483"/>
    <lineage>
        <taxon>Bacteria</taxon>
        <taxon>Bacillati</taxon>
        <taxon>Bacillota</taxon>
        <taxon>Bacilli</taxon>
        <taxon>Bacillales</taxon>
        <taxon>Bacillaceae</taxon>
        <taxon>Virgibacillus</taxon>
    </lineage>
</organism>
<dbReference type="Proteomes" id="UP000198312">
    <property type="component" value="Chromosome"/>
</dbReference>
<gene>
    <name evidence="3" type="ORF">CFK37_10900</name>
</gene>
<evidence type="ECO:0000313" key="4">
    <source>
        <dbReference type="Proteomes" id="UP000198312"/>
    </source>
</evidence>
<dbReference type="AlphaFoldDB" id="A0A220U3J9"/>
<dbReference type="SUPFAM" id="SSF50475">
    <property type="entry name" value="FMN-binding split barrel"/>
    <property type="match status" value="1"/>
</dbReference>
<dbReference type="OrthoDB" id="9792858at2"/>
<dbReference type="KEGG" id="vil:CFK37_10900"/>
<dbReference type="Pfam" id="PF01613">
    <property type="entry name" value="Flavin_Reduct"/>
    <property type="match status" value="1"/>
</dbReference>
<evidence type="ECO:0000259" key="2">
    <source>
        <dbReference type="SMART" id="SM00903"/>
    </source>
</evidence>
<protein>
    <submittedName>
        <fullName evidence="3">Flavin reductase</fullName>
    </submittedName>
</protein>
<dbReference type="Gene3D" id="2.30.110.10">
    <property type="entry name" value="Electron Transport, Fmn-binding Protein, Chain A"/>
    <property type="match status" value="1"/>
</dbReference>
<dbReference type="InterPro" id="IPR012349">
    <property type="entry name" value="Split_barrel_FMN-bd"/>
</dbReference>
<dbReference type="PANTHER" id="PTHR30466">
    <property type="entry name" value="FLAVIN REDUCTASE"/>
    <property type="match status" value="1"/>
</dbReference>
<dbReference type="PANTHER" id="PTHR30466:SF1">
    <property type="entry name" value="FMN REDUCTASE (NADH) RUTF"/>
    <property type="match status" value="1"/>
</dbReference>
<keyword evidence="4" id="KW-1185">Reference proteome</keyword>
<dbReference type="InterPro" id="IPR002563">
    <property type="entry name" value="Flavin_Rdtase-like_dom"/>
</dbReference>
<feature type="domain" description="Flavin reductase like" evidence="2">
    <location>
        <begin position="10"/>
        <end position="150"/>
    </location>
</feature>
<evidence type="ECO:0000313" key="3">
    <source>
        <dbReference type="EMBL" id="ASK62625.1"/>
    </source>
</evidence>
<dbReference type="EMBL" id="CP022315">
    <property type="protein sequence ID" value="ASK62625.1"/>
    <property type="molecule type" value="Genomic_DNA"/>
</dbReference>
<dbReference type="GO" id="GO:0010181">
    <property type="term" value="F:FMN binding"/>
    <property type="evidence" value="ECO:0007669"/>
    <property type="project" value="InterPro"/>
</dbReference>
<name>A0A220U3J9_9BACI</name>
<dbReference type="RefSeq" id="WP_089061884.1">
    <property type="nucleotide sequence ID" value="NZ_CP022315.1"/>
</dbReference>
<keyword evidence="1" id="KW-0560">Oxidoreductase</keyword>
<accession>A0A220U3J9</accession>
<dbReference type="SMART" id="SM00903">
    <property type="entry name" value="Flavin_Reduct"/>
    <property type="match status" value="1"/>
</dbReference>
<dbReference type="GO" id="GO:0042602">
    <property type="term" value="F:riboflavin reductase (NADPH) activity"/>
    <property type="evidence" value="ECO:0007669"/>
    <property type="project" value="TreeGrafter"/>
</dbReference>
<dbReference type="InterPro" id="IPR050268">
    <property type="entry name" value="NADH-dep_flavin_reductase"/>
</dbReference>
<sequence>MDDRTFRTAMGKFATGVTVITTMLDDEVKGMTANAFMSVSLDPALVLISVGENAHMNKYVKESGKFAISILNSEQQEMSAYFAGQKKENRNIDFNWFNGMPTIKDSLVNLTCNVHNTVIAGDHTLYIGEVTDVCITDGEPLAFFAGKYNDVNKCEKVK</sequence>
<proteinExistence type="predicted"/>